<evidence type="ECO:0000256" key="3">
    <source>
        <dbReference type="ARBA" id="ARBA00022833"/>
    </source>
</evidence>
<name>A0A8T2S9B9_CERRI</name>
<dbReference type="Pfam" id="PF00107">
    <property type="entry name" value="ADH_zinc_N"/>
    <property type="match status" value="1"/>
</dbReference>
<evidence type="ECO:0000256" key="5">
    <source>
        <dbReference type="RuleBase" id="RU361277"/>
    </source>
</evidence>
<protein>
    <recommendedName>
        <fullName evidence="6">Enoyl reductase (ER) domain-containing protein</fullName>
    </recommendedName>
</protein>
<organism evidence="7 8">
    <name type="scientific">Ceratopteris richardii</name>
    <name type="common">Triangle waterfern</name>
    <dbReference type="NCBI Taxonomy" id="49495"/>
    <lineage>
        <taxon>Eukaryota</taxon>
        <taxon>Viridiplantae</taxon>
        <taxon>Streptophyta</taxon>
        <taxon>Embryophyta</taxon>
        <taxon>Tracheophyta</taxon>
        <taxon>Polypodiopsida</taxon>
        <taxon>Polypodiidae</taxon>
        <taxon>Polypodiales</taxon>
        <taxon>Pteridineae</taxon>
        <taxon>Pteridaceae</taxon>
        <taxon>Parkerioideae</taxon>
        <taxon>Ceratopteris</taxon>
    </lineage>
</organism>
<dbReference type="Gene3D" id="3.90.180.10">
    <property type="entry name" value="Medium-chain alcohol dehydrogenases, catalytic domain"/>
    <property type="match status" value="1"/>
</dbReference>
<dbReference type="Pfam" id="PF08240">
    <property type="entry name" value="ADH_N"/>
    <property type="match status" value="1"/>
</dbReference>
<evidence type="ECO:0000313" key="7">
    <source>
        <dbReference type="EMBL" id="KAH7314811.1"/>
    </source>
</evidence>
<keyword evidence="4" id="KW-0560">Oxidoreductase</keyword>
<dbReference type="SUPFAM" id="SSF50129">
    <property type="entry name" value="GroES-like"/>
    <property type="match status" value="1"/>
</dbReference>
<keyword evidence="2 5" id="KW-0479">Metal-binding</keyword>
<dbReference type="FunFam" id="3.90.180.10:FF:000004">
    <property type="entry name" value="probable cinnamyl alcohol dehydrogenase"/>
    <property type="match status" value="1"/>
</dbReference>
<dbReference type="InterPro" id="IPR002328">
    <property type="entry name" value="ADH_Zn_CS"/>
</dbReference>
<evidence type="ECO:0000256" key="4">
    <source>
        <dbReference type="ARBA" id="ARBA00023002"/>
    </source>
</evidence>
<comment type="similarity">
    <text evidence="5">Belongs to the zinc-containing alcohol dehydrogenase family.</text>
</comment>
<dbReference type="InterPro" id="IPR020843">
    <property type="entry name" value="ER"/>
</dbReference>
<comment type="caution">
    <text evidence="7">The sequence shown here is derived from an EMBL/GenBank/DDBJ whole genome shotgun (WGS) entry which is preliminary data.</text>
</comment>
<dbReference type="SUPFAM" id="SSF51735">
    <property type="entry name" value="NAD(P)-binding Rossmann-fold domains"/>
    <property type="match status" value="1"/>
</dbReference>
<dbReference type="InterPro" id="IPR047109">
    <property type="entry name" value="CAD-like"/>
</dbReference>
<reference evidence="7" key="1">
    <citation type="submission" date="2021-08" db="EMBL/GenBank/DDBJ databases">
        <title>WGS assembly of Ceratopteris richardii.</title>
        <authorList>
            <person name="Marchant D.B."/>
            <person name="Chen G."/>
            <person name="Jenkins J."/>
            <person name="Shu S."/>
            <person name="Leebens-Mack J."/>
            <person name="Grimwood J."/>
            <person name="Schmutz J."/>
            <person name="Soltis P."/>
            <person name="Soltis D."/>
            <person name="Chen Z.-H."/>
        </authorList>
    </citation>
    <scope>NUCLEOTIDE SEQUENCE</scope>
    <source>
        <strain evidence="7">Whitten #5841</strain>
        <tissue evidence="7">Leaf</tissue>
    </source>
</reference>
<sequence length="353" mass="38320">MAAVKSVKGYAAHDSSGTLTPFNFSRRTTGTKDVVFKVKYCGICHSDLHQIRNEWKGSVYPMVPGHEIVGVVTEVGSEVSKFNVGDHVGVGCMVMSCGACSFCKKQNEQHCSSVIWTYNSIDLDGTCTYGGYSDLMVANEKFVVRIPENLPLEGAAPLLCAGITVYSPMSHFKMTEPGKHLGVVGLGGLGHMAVKFGKAFGLKVTVISTSPNKREEALKNLRADAFLISKDMDAIKGAAHSMDYIIDTVSAPHDLDRLMTLLAPDGRLVLVGVPPEPFEIKPFSLIAGRRSVSGSNIGGIQETQEMLDFCGQKNITSTIEKISVDYLNIAMDRLSKADVKYRFVVDLETIERA</sequence>
<dbReference type="InterPro" id="IPR013149">
    <property type="entry name" value="ADH-like_C"/>
</dbReference>
<evidence type="ECO:0000313" key="8">
    <source>
        <dbReference type="Proteomes" id="UP000825935"/>
    </source>
</evidence>
<keyword evidence="3 5" id="KW-0862">Zinc</keyword>
<dbReference type="GO" id="GO:0008270">
    <property type="term" value="F:zinc ion binding"/>
    <property type="evidence" value="ECO:0007669"/>
    <property type="project" value="InterPro"/>
</dbReference>
<dbReference type="OMA" id="EAIFPMV"/>
<evidence type="ECO:0000256" key="1">
    <source>
        <dbReference type="ARBA" id="ARBA00001947"/>
    </source>
</evidence>
<dbReference type="SMART" id="SM00829">
    <property type="entry name" value="PKS_ER"/>
    <property type="match status" value="1"/>
</dbReference>
<dbReference type="Gene3D" id="3.40.50.720">
    <property type="entry name" value="NAD(P)-binding Rossmann-like Domain"/>
    <property type="match status" value="1"/>
</dbReference>
<dbReference type="EMBL" id="CM035426">
    <property type="protein sequence ID" value="KAH7314811.1"/>
    <property type="molecule type" value="Genomic_DNA"/>
</dbReference>
<dbReference type="GO" id="GO:0016616">
    <property type="term" value="F:oxidoreductase activity, acting on the CH-OH group of donors, NAD or NADP as acceptor"/>
    <property type="evidence" value="ECO:0007669"/>
    <property type="project" value="InterPro"/>
</dbReference>
<comment type="cofactor">
    <cofactor evidence="1 5">
        <name>Zn(2+)</name>
        <dbReference type="ChEBI" id="CHEBI:29105"/>
    </cofactor>
</comment>
<dbReference type="PANTHER" id="PTHR42683">
    <property type="entry name" value="ALDEHYDE REDUCTASE"/>
    <property type="match status" value="1"/>
</dbReference>
<dbReference type="GO" id="GO:0009809">
    <property type="term" value="P:lignin biosynthetic process"/>
    <property type="evidence" value="ECO:0007669"/>
    <property type="project" value="UniProtKB-ARBA"/>
</dbReference>
<dbReference type="OrthoDB" id="1879366at2759"/>
<evidence type="ECO:0000256" key="2">
    <source>
        <dbReference type="ARBA" id="ARBA00022723"/>
    </source>
</evidence>
<accession>A0A8T2S9B9</accession>
<evidence type="ECO:0000259" key="6">
    <source>
        <dbReference type="SMART" id="SM00829"/>
    </source>
</evidence>
<gene>
    <name evidence="7" type="ORF">KP509_21G021600</name>
</gene>
<dbReference type="FunFam" id="3.40.50.720:FF:000022">
    <property type="entry name" value="Cinnamyl alcohol dehydrogenase"/>
    <property type="match status" value="1"/>
</dbReference>
<dbReference type="InterPro" id="IPR013154">
    <property type="entry name" value="ADH-like_N"/>
</dbReference>
<dbReference type="PROSITE" id="PS00059">
    <property type="entry name" value="ADH_ZINC"/>
    <property type="match status" value="1"/>
</dbReference>
<proteinExistence type="inferred from homology"/>
<dbReference type="AlphaFoldDB" id="A0A8T2S9B9"/>
<dbReference type="InterPro" id="IPR011032">
    <property type="entry name" value="GroES-like_sf"/>
</dbReference>
<dbReference type="Proteomes" id="UP000825935">
    <property type="component" value="Chromosome 21"/>
</dbReference>
<dbReference type="InterPro" id="IPR036291">
    <property type="entry name" value="NAD(P)-bd_dom_sf"/>
</dbReference>
<dbReference type="CDD" id="cd05283">
    <property type="entry name" value="CAD1"/>
    <property type="match status" value="1"/>
</dbReference>
<feature type="domain" description="Enoyl reductase (ER)" evidence="6">
    <location>
        <begin position="14"/>
        <end position="345"/>
    </location>
</feature>
<keyword evidence="8" id="KW-1185">Reference proteome</keyword>